<feature type="region of interest" description="Disordered" evidence="1">
    <location>
        <begin position="178"/>
        <end position="212"/>
    </location>
</feature>
<evidence type="ECO:0000256" key="1">
    <source>
        <dbReference type="SAM" id="MobiDB-lite"/>
    </source>
</evidence>
<comment type="caution">
    <text evidence="2">The sequence shown here is derived from an EMBL/GenBank/DDBJ whole genome shotgun (WGS) entry which is preliminary data.</text>
</comment>
<evidence type="ECO:0000313" key="2">
    <source>
        <dbReference type="EMBL" id="KAK0672405.1"/>
    </source>
</evidence>
<feature type="compositionally biased region" description="Polar residues" evidence="1">
    <location>
        <begin position="200"/>
        <end position="212"/>
    </location>
</feature>
<dbReference type="Proteomes" id="UP001174997">
    <property type="component" value="Unassembled WGS sequence"/>
</dbReference>
<name>A0AA39ZJV9_9PEZI</name>
<organism evidence="2 3">
    <name type="scientific">Cercophora samala</name>
    <dbReference type="NCBI Taxonomy" id="330535"/>
    <lineage>
        <taxon>Eukaryota</taxon>
        <taxon>Fungi</taxon>
        <taxon>Dikarya</taxon>
        <taxon>Ascomycota</taxon>
        <taxon>Pezizomycotina</taxon>
        <taxon>Sordariomycetes</taxon>
        <taxon>Sordariomycetidae</taxon>
        <taxon>Sordariales</taxon>
        <taxon>Lasiosphaeriaceae</taxon>
        <taxon>Cercophora</taxon>
    </lineage>
</organism>
<accession>A0AA39ZJV9</accession>
<dbReference type="AlphaFoldDB" id="A0AA39ZJV9"/>
<sequence>MAETLDQLSAPSAPHPTKGPWFITSHPLDRPHFRFHEPTYVGMSTVYYVCMYIHTFPPAASNSSNHLPKPLPCCSTIQSDAIRINYPTFLFCLELDVVVLRLEGGRPPLRRLPFLAAHWPMAQQSQLASSCAVAPTLHLPLPKPTVLTCLWQLELLLEDLPPYSRHVSIFLRGSFTNPGPTGTRGRSEPPYRGARGLPSWETSTNTRTEVGA</sequence>
<dbReference type="EMBL" id="JAULSY010000013">
    <property type="protein sequence ID" value="KAK0672405.1"/>
    <property type="molecule type" value="Genomic_DNA"/>
</dbReference>
<gene>
    <name evidence="2" type="ORF">QBC41DRAFT_24884</name>
</gene>
<proteinExistence type="predicted"/>
<keyword evidence="3" id="KW-1185">Reference proteome</keyword>
<reference evidence="2" key="1">
    <citation type="submission" date="2023-06" db="EMBL/GenBank/DDBJ databases">
        <title>Genome-scale phylogeny and comparative genomics of the fungal order Sordariales.</title>
        <authorList>
            <consortium name="Lawrence Berkeley National Laboratory"/>
            <person name="Hensen N."/>
            <person name="Bonometti L."/>
            <person name="Westerberg I."/>
            <person name="Brannstrom I.O."/>
            <person name="Guillou S."/>
            <person name="Cros-Aarteil S."/>
            <person name="Calhoun S."/>
            <person name="Haridas S."/>
            <person name="Kuo A."/>
            <person name="Mondo S."/>
            <person name="Pangilinan J."/>
            <person name="Riley R."/>
            <person name="Labutti K."/>
            <person name="Andreopoulos B."/>
            <person name="Lipzen A."/>
            <person name="Chen C."/>
            <person name="Yanf M."/>
            <person name="Daum C."/>
            <person name="Ng V."/>
            <person name="Clum A."/>
            <person name="Steindorff A."/>
            <person name="Ohm R."/>
            <person name="Martin F."/>
            <person name="Silar P."/>
            <person name="Natvig D."/>
            <person name="Lalanne C."/>
            <person name="Gautier V."/>
            <person name="Ament-Velasquez S.L."/>
            <person name="Kruys A."/>
            <person name="Hutchinson M.I."/>
            <person name="Powell A.J."/>
            <person name="Barry K."/>
            <person name="Miller A.N."/>
            <person name="Grigoriev I.V."/>
            <person name="Debuchy R."/>
            <person name="Gladieux P."/>
            <person name="Thoren M.H."/>
            <person name="Johannesson H."/>
        </authorList>
    </citation>
    <scope>NUCLEOTIDE SEQUENCE</scope>
    <source>
        <strain evidence="2">CBS 307.81</strain>
    </source>
</reference>
<protein>
    <submittedName>
        <fullName evidence="2">Uncharacterized protein</fullName>
    </submittedName>
</protein>
<evidence type="ECO:0000313" key="3">
    <source>
        <dbReference type="Proteomes" id="UP001174997"/>
    </source>
</evidence>